<dbReference type="InterPro" id="IPR036097">
    <property type="entry name" value="HisK_dim/P_sf"/>
</dbReference>
<dbReference type="STRING" id="1237149.C900_00524"/>
<dbReference type="EC" id="2.7.13.3" evidence="2"/>
<dbReference type="Pfam" id="PF13426">
    <property type="entry name" value="PAS_9"/>
    <property type="match status" value="1"/>
</dbReference>
<dbReference type="Gene3D" id="1.10.287.130">
    <property type="match status" value="1"/>
</dbReference>
<dbReference type="InterPro" id="IPR003594">
    <property type="entry name" value="HATPase_dom"/>
</dbReference>
<dbReference type="SUPFAM" id="SSF47384">
    <property type="entry name" value="Homodimeric domain of signal transducing histidine kinase"/>
    <property type="match status" value="1"/>
</dbReference>
<dbReference type="GO" id="GO:0007234">
    <property type="term" value="P:osmosensory signaling via phosphorelay pathway"/>
    <property type="evidence" value="ECO:0007669"/>
    <property type="project" value="TreeGrafter"/>
</dbReference>
<dbReference type="Pfam" id="PF02518">
    <property type="entry name" value="HATPase_c"/>
    <property type="match status" value="1"/>
</dbReference>
<feature type="domain" description="Histidine kinase" evidence="7">
    <location>
        <begin position="147"/>
        <end position="359"/>
    </location>
</feature>
<dbReference type="Pfam" id="PF00512">
    <property type="entry name" value="HisKA"/>
    <property type="match status" value="1"/>
</dbReference>
<dbReference type="GO" id="GO:0000155">
    <property type="term" value="F:phosphorelay sensor kinase activity"/>
    <property type="evidence" value="ECO:0007669"/>
    <property type="project" value="InterPro"/>
</dbReference>
<dbReference type="OrthoDB" id="9764438at2"/>
<sequence>MPSTKQLDQPYFDRVSDSVLIISGEGTVQYANPAFLKLSDHKEGDVIGKPIDALSMDEAFNYFFWNNSSRLKDGKTFSLQVIRPNREGKLSYYHVELMAVDESSDNSRYFIMVIRDISRALDKSERFRLLESELLQATNTLKHLLYKSSHDLRAPIASIKGLATLARKNKLDTDTLNYLDLILTNSSKMDSLLYDLRKIYTIYLGQFKKEQIDFKKLLAKVLKALKHDSLLSDTAIDTNIQLETPYSGYRFLLERIFWNLVDNALRYRKCHTSGSTHRVTINIERCQKGLSVSIHDNGKGISQYIQSRMFEMFYKGEHNESRNGMGLFIVKTVIEKLNGSIEVDSEPGKGTKVKVTLPE</sequence>
<evidence type="ECO:0000256" key="6">
    <source>
        <dbReference type="ARBA" id="ARBA00023136"/>
    </source>
</evidence>
<organism evidence="9 10">
    <name type="scientific">Fulvivirga imtechensis AK7</name>
    <dbReference type="NCBI Taxonomy" id="1237149"/>
    <lineage>
        <taxon>Bacteria</taxon>
        <taxon>Pseudomonadati</taxon>
        <taxon>Bacteroidota</taxon>
        <taxon>Cytophagia</taxon>
        <taxon>Cytophagales</taxon>
        <taxon>Fulvivirgaceae</taxon>
        <taxon>Fulvivirga</taxon>
    </lineage>
</organism>
<dbReference type="InterPro" id="IPR005467">
    <property type="entry name" value="His_kinase_dom"/>
</dbReference>
<evidence type="ECO:0000256" key="3">
    <source>
        <dbReference type="ARBA" id="ARBA00022553"/>
    </source>
</evidence>
<dbReference type="InterPro" id="IPR035965">
    <property type="entry name" value="PAS-like_dom_sf"/>
</dbReference>
<dbReference type="InterPro" id="IPR050351">
    <property type="entry name" value="BphY/WalK/GraS-like"/>
</dbReference>
<dbReference type="Proteomes" id="UP000011135">
    <property type="component" value="Unassembled WGS sequence"/>
</dbReference>
<protein>
    <recommendedName>
        <fullName evidence="2">histidine kinase</fullName>
        <ecNumber evidence="2">2.7.13.3</ecNumber>
    </recommendedName>
</protein>
<dbReference type="PROSITE" id="PS50113">
    <property type="entry name" value="PAC"/>
    <property type="match status" value="1"/>
</dbReference>
<name>L8JHL1_9BACT</name>
<evidence type="ECO:0000313" key="10">
    <source>
        <dbReference type="Proteomes" id="UP000011135"/>
    </source>
</evidence>
<dbReference type="GO" id="GO:0000156">
    <property type="term" value="F:phosphorelay response regulator activity"/>
    <property type="evidence" value="ECO:0007669"/>
    <property type="project" value="TreeGrafter"/>
</dbReference>
<dbReference type="PANTHER" id="PTHR42878:SF3">
    <property type="entry name" value="HISTIDINE PROTEIN KINASE SAES"/>
    <property type="match status" value="1"/>
</dbReference>
<comment type="caution">
    <text evidence="9">The sequence shown here is derived from an EMBL/GenBank/DDBJ whole genome shotgun (WGS) entry which is preliminary data.</text>
</comment>
<evidence type="ECO:0000313" key="9">
    <source>
        <dbReference type="EMBL" id="ELR68336.1"/>
    </source>
</evidence>
<dbReference type="InterPro" id="IPR004358">
    <property type="entry name" value="Sig_transdc_His_kin-like_C"/>
</dbReference>
<keyword evidence="6" id="KW-0472">Membrane</keyword>
<dbReference type="GO" id="GO:0016020">
    <property type="term" value="C:membrane"/>
    <property type="evidence" value="ECO:0007669"/>
    <property type="project" value="UniProtKB-SubCell"/>
</dbReference>
<evidence type="ECO:0000259" key="8">
    <source>
        <dbReference type="PROSITE" id="PS50113"/>
    </source>
</evidence>
<dbReference type="SMART" id="SM00387">
    <property type="entry name" value="HATPase_c"/>
    <property type="match status" value="1"/>
</dbReference>
<dbReference type="SMART" id="SM00091">
    <property type="entry name" value="PAS"/>
    <property type="match status" value="1"/>
</dbReference>
<evidence type="ECO:0000256" key="4">
    <source>
        <dbReference type="ARBA" id="ARBA00022679"/>
    </source>
</evidence>
<dbReference type="AlphaFoldDB" id="L8JHL1"/>
<dbReference type="SUPFAM" id="SSF55874">
    <property type="entry name" value="ATPase domain of HSP90 chaperone/DNA topoisomerase II/histidine kinase"/>
    <property type="match status" value="1"/>
</dbReference>
<dbReference type="Gene3D" id="3.30.450.20">
    <property type="entry name" value="PAS domain"/>
    <property type="match status" value="1"/>
</dbReference>
<dbReference type="Gene3D" id="3.30.565.10">
    <property type="entry name" value="Histidine kinase-like ATPase, C-terminal domain"/>
    <property type="match status" value="1"/>
</dbReference>
<proteinExistence type="predicted"/>
<accession>L8JHL1</accession>
<evidence type="ECO:0000259" key="7">
    <source>
        <dbReference type="PROSITE" id="PS50109"/>
    </source>
</evidence>
<dbReference type="InterPro" id="IPR000014">
    <property type="entry name" value="PAS"/>
</dbReference>
<dbReference type="InterPro" id="IPR000700">
    <property type="entry name" value="PAS-assoc_C"/>
</dbReference>
<dbReference type="NCBIfam" id="TIGR00229">
    <property type="entry name" value="sensory_box"/>
    <property type="match status" value="1"/>
</dbReference>
<keyword evidence="5 9" id="KW-0418">Kinase</keyword>
<dbReference type="GO" id="GO:0030295">
    <property type="term" value="F:protein kinase activator activity"/>
    <property type="evidence" value="ECO:0007669"/>
    <property type="project" value="TreeGrafter"/>
</dbReference>
<dbReference type="RefSeq" id="WP_009583413.1">
    <property type="nucleotide sequence ID" value="NZ_AMZN01000121.1"/>
</dbReference>
<dbReference type="InterPro" id="IPR036890">
    <property type="entry name" value="HATPase_C_sf"/>
</dbReference>
<dbReference type="eggNOG" id="COG5002">
    <property type="taxonomic scope" value="Bacteria"/>
</dbReference>
<keyword evidence="4" id="KW-0808">Transferase</keyword>
<dbReference type="CDD" id="cd00130">
    <property type="entry name" value="PAS"/>
    <property type="match status" value="1"/>
</dbReference>
<keyword evidence="3" id="KW-0597">Phosphoprotein</keyword>
<dbReference type="PROSITE" id="PS50109">
    <property type="entry name" value="HIS_KIN"/>
    <property type="match status" value="1"/>
</dbReference>
<dbReference type="PRINTS" id="PR00344">
    <property type="entry name" value="BCTRLSENSOR"/>
</dbReference>
<evidence type="ECO:0000256" key="1">
    <source>
        <dbReference type="ARBA" id="ARBA00000085"/>
    </source>
</evidence>
<dbReference type="EMBL" id="AMZN01000121">
    <property type="protein sequence ID" value="ELR68336.1"/>
    <property type="molecule type" value="Genomic_DNA"/>
</dbReference>
<evidence type="ECO:0000256" key="2">
    <source>
        <dbReference type="ARBA" id="ARBA00012438"/>
    </source>
</evidence>
<reference evidence="9 10" key="1">
    <citation type="submission" date="2012-12" db="EMBL/GenBank/DDBJ databases">
        <title>Genome assembly of Fulvivirga imtechensis AK7.</title>
        <authorList>
            <person name="Nupur N."/>
            <person name="Khatri I."/>
            <person name="Kumar R."/>
            <person name="Subramanian S."/>
            <person name="Pinnaka A."/>
        </authorList>
    </citation>
    <scope>NUCLEOTIDE SEQUENCE [LARGE SCALE GENOMIC DNA]</scope>
    <source>
        <strain evidence="9 10">AK7</strain>
    </source>
</reference>
<dbReference type="CDD" id="cd00082">
    <property type="entry name" value="HisKA"/>
    <property type="match status" value="1"/>
</dbReference>
<evidence type="ECO:0000256" key="5">
    <source>
        <dbReference type="ARBA" id="ARBA00022777"/>
    </source>
</evidence>
<dbReference type="SMART" id="SM00388">
    <property type="entry name" value="HisKA"/>
    <property type="match status" value="1"/>
</dbReference>
<dbReference type="SUPFAM" id="SSF55785">
    <property type="entry name" value="PYP-like sensor domain (PAS domain)"/>
    <property type="match status" value="1"/>
</dbReference>
<dbReference type="InterPro" id="IPR003661">
    <property type="entry name" value="HisK_dim/P_dom"/>
</dbReference>
<feature type="domain" description="PAC" evidence="8">
    <location>
        <begin position="75"/>
        <end position="129"/>
    </location>
</feature>
<keyword evidence="10" id="KW-1185">Reference proteome</keyword>
<gene>
    <name evidence="9" type="ORF">C900_00524</name>
</gene>
<comment type="catalytic activity">
    <reaction evidence="1">
        <text>ATP + protein L-histidine = ADP + protein N-phospho-L-histidine.</text>
        <dbReference type="EC" id="2.7.13.3"/>
    </reaction>
</comment>
<dbReference type="PANTHER" id="PTHR42878">
    <property type="entry name" value="TWO-COMPONENT HISTIDINE KINASE"/>
    <property type="match status" value="1"/>
</dbReference>